<name>A0ACC1U412_9AGAR</name>
<evidence type="ECO:0000313" key="2">
    <source>
        <dbReference type="Proteomes" id="UP001163835"/>
    </source>
</evidence>
<organism evidence="1 2">
    <name type="scientific">Lentinula aff. lateritia</name>
    <dbReference type="NCBI Taxonomy" id="2804960"/>
    <lineage>
        <taxon>Eukaryota</taxon>
        <taxon>Fungi</taxon>
        <taxon>Dikarya</taxon>
        <taxon>Basidiomycota</taxon>
        <taxon>Agaricomycotina</taxon>
        <taxon>Agaricomycetes</taxon>
        <taxon>Agaricomycetidae</taxon>
        <taxon>Agaricales</taxon>
        <taxon>Marasmiineae</taxon>
        <taxon>Omphalotaceae</taxon>
        <taxon>Lentinula</taxon>
    </lineage>
</organism>
<keyword evidence="2" id="KW-1185">Reference proteome</keyword>
<protein>
    <submittedName>
        <fullName evidence="1">PIG-X</fullName>
    </submittedName>
</protein>
<accession>A0ACC1U412</accession>
<reference evidence="1" key="1">
    <citation type="submission" date="2022-09" db="EMBL/GenBank/DDBJ databases">
        <title>A Global Phylogenomic Analysis of the Shiitake Genus Lentinula.</title>
        <authorList>
            <consortium name="DOE Joint Genome Institute"/>
            <person name="Sierra-Patev S."/>
            <person name="Min B."/>
            <person name="Naranjo-Ortiz M."/>
            <person name="Looney B."/>
            <person name="Konkel Z."/>
            <person name="Slot J.C."/>
            <person name="Sakamoto Y."/>
            <person name="Steenwyk J.L."/>
            <person name="Rokas A."/>
            <person name="Carro J."/>
            <person name="Camarero S."/>
            <person name="Ferreira P."/>
            <person name="Molpeceres G."/>
            <person name="Ruiz-Duenas F.J."/>
            <person name="Serrano A."/>
            <person name="Henrissat B."/>
            <person name="Drula E."/>
            <person name="Hughes K.W."/>
            <person name="Mata J.L."/>
            <person name="Ishikawa N.K."/>
            <person name="Vargas-Isla R."/>
            <person name="Ushijima S."/>
            <person name="Smith C.A."/>
            <person name="Ahrendt S."/>
            <person name="Andreopoulos W."/>
            <person name="He G."/>
            <person name="Labutti K."/>
            <person name="Lipzen A."/>
            <person name="Ng V."/>
            <person name="Riley R."/>
            <person name="Sandor L."/>
            <person name="Barry K."/>
            <person name="Martinez A.T."/>
            <person name="Xiao Y."/>
            <person name="Gibbons J.G."/>
            <person name="Terashima K."/>
            <person name="Grigoriev I.V."/>
            <person name="Hibbett D.S."/>
        </authorList>
    </citation>
    <scope>NUCLEOTIDE SEQUENCE</scope>
    <source>
        <strain evidence="1">TMI1499</strain>
    </source>
</reference>
<gene>
    <name evidence="1" type="ORF">F5876DRAFT_39370</name>
</gene>
<evidence type="ECO:0000313" key="1">
    <source>
        <dbReference type="EMBL" id="KAJ3811558.1"/>
    </source>
</evidence>
<dbReference type="Proteomes" id="UP001163835">
    <property type="component" value="Unassembled WGS sequence"/>
</dbReference>
<proteinExistence type="predicted"/>
<comment type="caution">
    <text evidence="1">The sequence shown here is derived from an EMBL/GenBank/DDBJ whole genome shotgun (WGS) entry which is preliminary data.</text>
</comment>
<dbReference type="EMBL" id="MU795054">
    <property type="protein sequence ID" value="KAJ3811558.1"/>
    <property type="molecule type" value="Genomic_DNA"/>
</dbReference>
<sequence>MLLNVSSLIEPLYGFHRTITTSIASENDVWIQLLEESQCLVRLYYKLPVLVFVDPYELVNYQHLYTFHHHGNANLELPVAAMDSNGTSLLLTLTSVNPHVDVKVPIHLRYGEISHSNSEAHRTAEIAWPHLFLSCTSSGKANVFSFLSLTVPVGAYVELNSLTFACLSTIQCKIPMPL</sequence>